<protein>
    <submittedName>
        <fullName evidence="1">Uncharacterized protein</fullName>
    </submittedName>
</protein>
<dbReference type="PANTHER" id="PTHR32278:SF116">
    <property type="entry name" value="F-BOX PROTEIN PP2-B10-LIKE"/>
    <property type="match status" value="1"/>
</dbReference>
<proteinExistence type="predicted"/>
<organism evidence="1 2">
    <name type="scientific">Olea europaea subsp. europaea</name>
    <dbReference type="NCBI Taxonomy" id="158383"/>
    <lineage>
        <taxon>Eukaryota</taxon>
        <taxon>Viridiplantae</taxon>
        <taxon>Streptophyta</taxon>
        <taxon>Embryophyta</taxon>
        <taxon>Tracheophyta</taxon>
        <taxon>Spermatophyta</taxon>
        <taxon>Magnoliopsida</taxon>
        <taxon>eudicotyledons</taxon>
        <taxon>Gunneridae</taxon>
        <taxon>Pentapetalae</taxon>
        <taxon>asterids</taxon>
        <taxon>lamiids</taxon>
        <taxon>Lamiales</taxon>
        <taxon>Oleaceae</taxon>
        <taxon>Oleeae</taxon>
        <taxon>Olea</taxon>
    </lineage>
</organism>
<dbReference type="EMBL" id="CACTIH010007374">
    <property type="protein sequence ID" value="CAA3011702.1"/>
    <property type="molecule type" value="Genomic_DNA"/>
</dbReference>
<name>A0A8S0U5J0_OLEEU</name>
<reference evidence="1 2" key="1">
    <citation type="submission" date="2019-12" db="EMBL/GenBank/DDBJ databases">
        <authorList>
            <person name="Alioto T."/>
            <person name="Alioto T."/>
            <person name="Gomez Garrido J."/>
        </authorList>
    </citation>
    <scope>NUCLEOTIDE SEQUENCE [LARGE SCALE GENOMIC DNA]</scope>
</reference>
<dbReference type="OrthoDB" id="1918565at2759"/>
<gene>
    <name evidence="1" type="ORF">OLEA9_A043355</name>
</gene>
<sequence>MYNNYRDNWERLVKAVFDREKLKQLALADSRESSISSMSWLDSPIHDRILQLEGFSSPNTVNEQDWERLLPSDYENIISRSVNRVDYATKEELYLSLCESPILLDGGKMSFHLDKRTGKKCYMIGAKELGIAWGETPMYWEWNSQMDSRFSMVAKLLGVWWLDIRGKIEVKKLSPNTQYVAYLVYRLAQNSFGLGSANGMIKFLIREKDADAEKRATTLRLLPPENTNSQNAVVRRPDGWMEVVIGHFYNDKGDEGMVEARLLETNCWKSGLIVEGIEFRPLNEDSVIFSKRGVKNVRKGLLSKFRNSQ</sequence>
<dbReference type="Pfam" id="PF14299">
    <property type="entry name" value="PP2"/>
    <property type="match status" value="1"/>
</dbReference>
<dbReference type="InterPro" id="IPR025886">
    <property type="entry name" value="PP2-like"/>
</dbReference>
<dbReference type="PANTHER" id="PTHR32278">
    <property type="entry name" value="F-BOX DOMAIN-CONTAINING PROTEIN"/>
    <property type="match status" value="1"/>
</dbReference>
<evidence type="ECO:0000313" key="2">
    <source>
        <dbReference type="Proteomes" id="UP000594638"/>
    </source>
</evidence>
<dbReference type="Gramene" id="OE9A043355T1">
    <property type="protein sequence ID" value="OE9A043355C1"/>
    <property type="gene ID" value="OE9A043355"/>
</dbReference>
<dbReference type="Proteomes" id="UP000594638">
    <property type="component" value="Unassembled WGS sequence"/>
</dbReference>
<accession>A0A8S0U5J0</accession>
<comment type="caution">
    <text evidence="1">The sequence shown here is derived from an EMBL/GenBank/DDBJ whole genome shotgun (WGS) entry which is preliminary data.</text>
</comment>
<dbReference type="AlphaFoldDB" id="A0A8S0U5J0"/>
<evidence type="ECO:0000313" key="1">
    <source>
        <dbReference type="EMBL" id="CAA3011702.1"/>
    </source>
</evidence>
<keyword evidence="2" id="KW-1185">Reference proteome</keyword>